<dbReference type="STRING" id="1051891.A0A0C3L571"/>
<evidence type="ECO:0000313" key="3">
    <source>
        <dbReference type="EMBL" id="KIO16782.1"/>
    </source>
</evidence>
<protein>
    <recommendedName>
        <fullName evidence="2">DUF6593 domain-containing protein</fullName>
    </recommendedName>
</protein>
<evidence type="ECO:0000256" key="1">
    <source>
        <dbReference type="SAM" id="MobiDB-lite"/>
    </source>
</evidence>
<dbReference type="EMBL" id="KN823486">
    <property type="protein sequence ID" value="KIO16782.1"/>
    <property type="molecule type" value="Genomic_DNA"/>
</dbReference>
<feature type="compositionally biased region" description="Low complexity" evidence="1">
    <location>
        <begin position="195"/>
        <end position="207"/>
    </location>
</feature>
<feature type="compositionally biased region" description="Basic residues" evidence="1">
    <location>
        <begin position="163"/>
        <end position="179"/>
    </location>
</feature>
<dbReference type="Proteomes" id="UP000054248">
    <property type="component" value="Unassembled WGS sequence"/>
</dbReference>
<sequence>MTISNNFSAFTFIDSLLNGSITDASGHVIYILTTEKRNLGSDATTITRPEAGIVAIIRWGSVINLKRRSVVLPNGTVPAKEYMAEGKVSSLGGPGSQVFQDQGGNEYYWSNQECYEGQNQDLVAYYEPADANRPLGPRLWVHAEYLSPNVLNHIITTSLLMAKTRKKASPGPARRHGKTRKEASQVGPARVSPDAPSSRISSGAASSQRHGKTRKKASRGPARISSNAPSSRISSGAASSQRHGPADGYGAVGGYVGVYNLAGLGGVPNNAGAYGGSYNYGGGCGSGVVNAGGGGGGGGDCGGAFGEEVEEEVSVASEDRFVTD</sequence>
<evidence type="ECO:0000313" key="4">
    <source>
        <dbReference type="Proteomes" id="UP000054248"/>
    </source>
</evidence>
<keyword evidence="4" id="KW-1185">Reference proteome</keyword>
<accession>A0A0C3L571</accession>
<feature type="region of interest" description="Disordered" evidence="1">
    <location>
        <begin position="163"/>
        <end position="245"/>
    </location>
</feature>
<reference evidence="4" key="2">
    <citation type="submission" date="2015-01" db="EMBL/GenBank/DDBJ databases">
        <title>Evolutionary Origins and Diversification of the Mycorrhizal Mutualists.</title>
        <authorList>
            <consortium name="DOE Joint Genome Institute"/>
            <consortium name="Mycorrhizal Genomics Consortium"/>
            <person name="Kohler A."/>
            <person name="Kuo A."/>
            <person name="Nagy L.G."/>
            <person name="Floudas D."/>
            <person name="Copeland A."/>
            <person name="Barry K.W."/>
            <person name="Cichocki N."/>
            <person name="Veneault-Fourrey C."/>
            <person name="LaButti K."/>
            <person name="Lindquist E.A."/>
            <person name="Lipzen A."/>
            <person name="Lundell T."/>
            <person name="Morin E."/>
            <person name="Murat C."/>
            <person name="Riley R."/>
            <person name="Ohm R."/>
            <person name="Sun H."/>
            <person name="Tunlid A."/>
            <person name="Henrissat B."/>
            <person name="Grigoriev I.V."/>
            <person name="Hibbett D.S."/>
            <person name="Martin F."/>
        </authorList>
    </citation>
    <scope>NUCLEOTIDE SEQUENCE [LARGE SCALE GENOMIC DNA]</scope>
    <source>
        <strain evidence="4">MUT 4182</strain>
    </source>
</reference>
<proteinExistence type="predicted"/>
<feature type="compositionally biased region" description="Low complexity" evidence="1">
    <location>
        <begin position="221"/>
        <end position="240"/>
    </location>
</feature>
<dbReference type="InterPro" id="IPR046528">
    <property type="entry name" value="DUF6593"/>
</dbReference>
<dbReference type="AlphaFoldDB" id="A0A0C3L571"/>
<dbReference type="HOGENOM" id="CLU_987627_0_0_1"/>
<feature type="compositionally biased region" description="Basic residues" evidence="1">
    <location>
        <begin position="209"/>
        <end position="218"/>
    </location>
</feature>
<reference evidence="3 4" key="1">
    <citation type="submission" date="2014-04" db="EMBL/GenBank/DDBJ databases">
        <authorList>
            <consortium name="DOE Joint Genome Institute"/>
            <person name="Kuo A."/>
            <person name="Girlanda M."/>
            <person name="Perotto S."/>
            <person name="Kohler A."/>
            <person name="Nagy L.G."/>
            <person name="Floudas D."/>
            <person name="Copeland A."/>
            <person name="Barry K.W."/>
            <person name="Cichocki N."/>
            <person name="Veneault-Fourrey C."/>
            <person name="LaButti K."/>
            <person name="Lindquist E.A."/>
            <person name="Lipzen A."/>
            <person name="Lundell T."/>
            <person name="Morin E."/>
            <person name="Murat C."/>
            <person name="Sun H."/>
            <person name="Tunlid A."/>
            <person name="Henrissat B."/>
            <person name="Grigoriev I.V."/>
            <person name="Hibbett D.S."/>
            <person name="Martin F."/>
            <person name="Nordberg H.P."/>
            <person name="Cantor M.N."/>
            <person name="Hua S.X."/>
        </authorList>
    </citation>
    <scope>NUCLEOTIDE SEQUENCE [LARGE SCALE GENOMIC DNA]</scope>
    <source>
        <strain evidence="3 4">MUT 4182</strain>
    </source>
</reference>
<name>A0A0C3L571_9AGAM</name>
<dbReference type="Pfam" id="PF20236">
    <property type="entry name" value="DUF6593"/>
    <property type="match status" value="1"/>
</dbReference>
<feature type="domain" description="DUF6593" evidence="2">
    <location>
        <begin position="14"/>
        <end position="166"/>
    </location>
</feature>
<organism evidence="3 4">
    <name type="scientific">Tulasnella calospora MUT 4182</name>
    <dbReference type="NCBI Taxonomy" id="1051891"/>
    <lineage>
        <taxon>Eukaryota</taxon>
        <taxon>Fungi</taxon>
        <taxon>Dikarya</taxon>
        <taxon>Basidiomycota</taxon>
        <taxon>Agaricomycotina</taxon>
        <taxon>Agaricomycetes</taxon>
        <taxon>Cantharellales</taxon>
        <taxon>Tulasnellaceae</taxon>
        <taxon>Tulasnella</taxon>
    </lineage>
</organism>
<feature type="region of interest" description="Disordered" evidence="1">
    <location>
        <begin position="303"/>
        <end position="324"/>
    </location>
</feature>
<evidence type="ECO:0000259" key="2">
    <source>
        <dbReference type="Pfam" id="PF20236"/>
    </source>
</evidence>
<gene>
    <name evidence="3" type="ORF">M407DRAFT_33562</name>
</gene>